<dbReference type="InterPro" id="IPR000531">
    <property type="entry name" value="Beta-barrel_TonB"/>
</dbReference>
<evidence type="ECO:0000256" key="7">
    <source>
        <dbReference type="ARBA" id="ARBA00023077"/>
    </source>
</evidence>
<evidence type="ECO:0000256" key="5">
    <source>
        <dbReference type="ARBA" id="ARBA00022729"/>
    </source>
</evidence>
<feature type="signal peptide" evidence="13">
    <location>
        <begin position="1"/>
        <end position="25"/>
    </location>
</feature>
<dbReference type="InterPro" id="IPR010917">
    <property type="entry name" value="TonB_rcpt_CS"/>
</dbReference>
<gene>
    <name evidence="16" type="ORF">I4Q42_06345</name>
</gene>
<protein>
    <submittedName>
        <fullName evidence="16">TonB-dependent receptor</fullName>
    </submittedName>
</protein>
<evidence type="ECO:0000256" key="10">
    <source>
        <dbReference type="PROSITE-ProRule" id="PRU01360"/>
    </source>
</evidence>
<dbReference type="Gene3D" id="2.40.170.20">
    <property type="entry name" value="TonB-dependent receptor, beta-barrel domain"/>
    <property type="match status" value="1"/>
</dbReference>
<keyword evidence="2 10" id="KW-0813">Transport</keyword>
<evidence type="ECO:0000313" key="17">
    <source>
        <dbReference type="Proteomes" id="UP000639859"/>
    </source>
</evidence>
<evidence type="ECO:0000313" key="16">
    <source>
        <dbReference type="EMBL" id="MBI1683280.1"/>
    </source>
</evidence>
<comment type="similarity">
    <text evidence="10 12">Belongs to the TonB-dependent receptor family.</text>
</comment>
<reference evidence="16 17" key="1">
    <citation type="submission" date="2020-11" db="EMBL/GenBank/DDBJ databases">
        <title>genome sequence of strain KACC 18849.</title>
        <authorList>
            <person name="Gao J."/>
            <person name="Zhang X."/>
        </authorList>
    </citation>
    <scope>NUCLEOTIDE SEQUENCE [LARGE SCALE GENOMIC DNA]</scope>
    <source>
        <strain evidence="16 17">KACC 18849</strain>
    </source>
</reference>
<evidence type="ECO:0000256" key="13">
    <source>
        <dbReference type="SAM" id="SignalP"/>
    </source>
</evidence>
<dbReference type="PANTHER" id="PTHR30069:SF53">
    <property type="entry name" value="COLICIN I RECEPTOR-RELATED"/>
    <property type="match status" value="1"/>
</dbReference>
<keyword evidence="6" id="KW-0406">Ion transport</keyword>
<evidence type="ECO:0000256" key="12">
    <source>
        <dbReference type="RuleBase" id="RU003357"/>
    </source>
</evidence>
<evidence type="ECO:0000256" key="1">
    <source>
        <dbReference type="ARBA" id="ARBA00004571"/>
    </source>
</evidence>
<keyword evidence="9 10" id="KW-0998">Cell outer membrane</keyword>
<dbReference type="RefSeq" id="WP_198575222.1">
    <property type="nucleotide sequence ID" value="NZ_JADWOX010000003.1"/>
</dbReference>
<keyword evidence="17" id="KW-1185">Reference proteome</keyword>
<evidence type="ECO:0000256" key="8">
    <source>
        <dbReference type="ARBA" id="ARBA00023136"/>
    </source>
</evidence>
<keyword evidence="7 12" id="KW-0798">TonB box</keyword>
<comment type="caution">
    <text evidence="16">The sequence shown here is derived from an EMBL/GenBank/DDBJ whole genome shotgun (WGS) entry which is preliminary data.</text>
</comment>
<keyword evidence="16" id="KW-0675">Receptor</keyword>
<keyword evidence="4 10" id="KW-0812">Transmembrane</keyword>
<evidence type="ECO:0000256" key="11">
    <source>
        <dbReference type="PROSITE-ProRule" id="PRU10144"/>
    </source>
</evidence>
<dbReference type="Pfam" id="PF00593">
    <property type="entry name" value="TonB_dep_Rec_b-barrel"/>
    <property type="match status" value="1"/>
</dbReference>
<keyword evidence="3 10" id="KW-1134">Transmembrane beta strand</keyword>
<dbReference type="EMBL" id="JADWOX010000003">
    <property type="protein sequence ID" value="MBI1683280.1"/>
    <property type="molecule type" value="Genomic_DNA"/>
</dbReference>
<comment type="subcellular location">
    <subcellularLocation>
        <location evidence="1 10">Cell outer membrane</location>
        <topology evidence="1 10">Multi-pass membrane protein</topology>
    </subcellularLocation>
</comment>
<sequence length="711" mass="76458">MSRLTFASVLMGSAAALAMVGAAHAADVAPDAADLDGVVVTAAGFEQKLVNAPASVTVLPRQELEEMRAASLAEVLTNVEGVDVGSAVGKTGGLNINIRGMGSDYTLILIDGRRQNTAGSVTPNGFGETSTSFLPPVAAIDRIEVVRGPVSTLYGSDAMGGVVNIITRKVGTKWTGTASLDATLQGDDEFGNLYGGNLYANGPIVRDLLGLAVRGSFLNREASALTFENVGGVDAPITGFGRSATKSELRTLGARLTLTPHADHDLWLDIDESTQWYDNAQGQMGTNTTAGGYANALEFNRRQVALAHNWRLPFGQLESNLSQAKTETIGRIIPNGVAGAGGARDLQSTNTIFDTKLHLRWKTHTFTVGGQYWDAEMVDGVAPRPFEHQQWAVFAEDEWRFAQALALTVGARHDDHSVFGGHFSPRAYLVWNASQAWTFKGGVSQGFKTPRLEQLAPGINGFGQQGRLPLLGSPGLQPETSTSTEAGAYYDNGAGFTANVTVFHNQFEDKIAAGPPVTNCAFGLTLAQYNAGTGRPAGCTDVGFFPNAATFGQSINIDEATTQGLEAAMRLRFAQAWTLGLNYTFTDSEQKSGAEAGRKLTDTPEHMLNGNLRWRVSDRLNAWVRGEYRGERYRGEGPARVALGDYKAYSLFHLGGSFEATDKVTLNATIYNLFNKDFVRQLPYGTPVAYAPEYTNNQEPRRLWVSVQVDF</sequence>
<dbReference type="PROSITE" id="PS01156">
    <property type="entry name" value="TONB_DEPENDENT_REC_2"/>
    <property type="match status" value="1"/>
</dbReference>
<evidence type="ECO:0000256" key="6">
    <source>
        <dbReference type="ARBA" id="ARBA00023065"/>
    </source>
</evidence>
<evidence type="ECO:0000256" key="3">
    <source>
        <dbReference type="ARBA" id="ARBA00022452"/>
    </source>
</evidence>
<keyword evidence="5 13" id="KW-0732">Signal</keyword>
<dbReference type="PROSITE" id="PS52016">
    <property type="entry name" value="TONB_DEPENDENT_REC_3"/>
    <property type="match status" value="1"/>
</dbReference>
<dbReference type="Gene3D" id="2.170.130.10">
    <property type="entry name" value="TonB-dependent receptor, plug domain"/>
    <property type="match status" value="1"/>
</dbReference>
<dbReference type="CDD" id="cd01347">
    <property type="entry name" value="ligand_gated_channel"/>
    <property type="match status" value="1"/>
</dbReference>
<dbReference type="InterPro" id="IPR036942">
    <property type="entry name" value="Beta-barrel_TonB_sf"/>
</dbReference>
<dbReference type="InterPro" id="IPR037066">
    <property type="entry name" value="Plug_dom_sf"/>
</dbReference>
<feature type="chain" id="PRO_5047052224" evidence="13">
    <location>
        <begin position="26"/>
        <end position="711"/>
    </location>
</feature>
<proteinExistence type="inferred from homology"/>
<dbReference type="InterPro" id="IPR039426">
    <property type="entry name" value="TonB-dep_rcpt-like"/>
</dbReference>
<evidence type="ECO:0000256" key="2">
    <source>
        <dbReference type="ARBA" id="ARBA00022448"/>
    </source>
</evidence>
<dbReference type="SUPFAM" id="SSF56935">
    <property type="entry name" value="Porins"/>
    <property type="match status" value="1"/>
</dbReference>
<dbReference type="PANTHER" id="PTHR30069">
    <property type="entry name" value="TONB-DEPENDENT OUTER MEMBRANE RECEPTOR"/>
    <property type="match status" value="1"/>
</dbReference>
<organism evidence="16 17">
    <name type="scientific">Caulobacter hibisci</name>
    <dbReference type="NCBI Taxonomy" id="2035993"/>
    <lineage>
        <taxon>Bacteria</taxon>
        <taxon>Pseudomonadati</taxon>
        <taxon>Pseudomonadota</taxon>
        <taxon>Alphaproteobacteria</taxon>
        <taxon>Caulobacterales</taxon>
        <taxon>Caulobacteraceae</taxon>
        <taxon>Caulobacter</taxon>
    </lineage>
</organism>
<dbReference type="Pfam" id="PF07715">
    <property type="entry name" value="Plug"/>
    <property type="match status" value="1"/>
</dbReference>
<feature type="domain" description="TonB-dependent receptor-like beta-barrel" evidence="14">
    <location>
        <begin position="229"/>
        <end position="673"/>
    </location>
</feature>
<evidence type="ECO:0000256" key="9">
    <source>
        <dbReference type="ARBA" id="ARBA00023237"/>
    </source>
</evidence>
<accession>A0ABS0SWH0</accession>
<dbReference type="InterPro" id="IPR012910">
    <property type="entry name" value="Plug_dom"/>
</dbReference>
<evidence type="ECO:0000259" key="15">
    <source>
        <dbReference type="Pfam" id="PF07715"/>
    </source>
</evidence>
<evidence type="ECO:0000259" key="14">
    <source>
        <dbReference type="Pfam" id="PF00593"/>
    </source>
</evidence>
<evidence type="ECO:0000256" key="4">
    <source>
        <dbReference type="ARBA" id="ARBA00022692"/>
    </source>
</evidence>
<feature type="domain" description="TonB-dependent receptor plug" evidence="15">
    <location>
        <begin position="50"/>
        <end position="162"/>
    </location>
</feature>
<name>A0ABS0SWH0_9CAUL</name>
<keyword evidence="8 10" id="KW-0472">Membrane</keyword>
<feature type="short sequence motif" description="TonB C-terminal box" evidence="11">
    <location>
        <begin position="694"/>
        <end position="711"/>
    </location>
</feature>
<dbReference type="Proteomes" id="UP000639859">
    <property type="component" value="Unassembled WGS sequence"/>
</dbReference>